<reference evidence="4" key="1">
    <citation type="journal article" date="2019" name="Int. J. Syst. Evol. Microbiol.">
        <title>The Global Catalogue of Microorganisms (GCM) 10K type strain sequencing project: providing services to taxonomists for standard genome sequencing and annotation.</title>
        <authorList>
            <consortium name="The Broad Institute Genomics Platform"/>
            <consortium name="The Broad Institute Genome Sequencing Center for Infectious Disease"/>
            <person name="Wu L."/>
            <person name="Ma J."/>
        </authorList>
    </citation>
    <scope>NUCLEOTIDE SEQUENCE [LARGE SCALE GENOMIC DNA]</scope>
    <source>
        <strain evidence="4">CGMCC 1.12286</strain>
    </source>
</reference>
<dbReference type="SMART" id="SM00530">
    <property type="entry name" value="HTH_XRE"/>
    <property type="match status" value="1"/>
</dbReference>
<name>A0ABW4JDF0_9BACL</name>
<dbReference type="InterPro" id="IPR050807">
    <property type="entry name" value="TransReg_Diox_bact_type"/>
</dbReference>
<dbReference type="PROSITE" id="PS50943">
    <property type="entry name" value="HTH_CROC1"/>
    <property type="match status" value="1"/>
</dbReference>
<dbReference type="SUPFAM" id="SSF47413">
    <property type="entry name" value="lambda repressor-like DNA-binding domains"/>
    <property type="match status" value="1"/>
</dbReference>
<dbReference type="Gene3D" id="1.10.260.40">
    <property type="entry name" value="lambda repressor-like DNA-binding domains"/>
    <property type="match status" value="1"/>
</dbReference>
<dbReference type="InterPro" id="IPR001387">
    <property type="entry name" value="Cro/C1-type_HTH"/>
</dbReference>
<dbReference type="Pfam" id="PF01381">
    <property type="entry name" value="HTH_3"/>
    <property type="match status" value="1"/>
</dbReference>
<dbReference type="CDD" id="cd00093">
    <property type="entry name" value="HTH_XRE"/>
    <property type="match status" value="1"/>
</dbReference>
<evidence type="ECO:0000313" key="4">
    <source>
        <dbReference type="Proteomes" id="UP001597079"/>
    </source>
</evidence>
<keyword evidence="4" id="KW-1185">Reference proteome</keyword>
<dbReference type="Proteomes" id="UP001597079">
    <property type="component" value="Unassembled WGS sequence"/>
</dbReference>
<gene>
    <name evidence="3" type="ORF">ACFSB2_06355</name>
</gene>
<dbReference type="RefSeq" id="WP_377942200.1">
    <property type="nucleotide sequence ID" value="NZ_JBHUCX010000019.1"/>
</dbReference>
<evidence type="ECO:0000259" key="2">
    <source>
        <dbReference type="PROSITE" id="PS50943"/>
    </source>
</evidence>
<keyword evidence="1" id="KW-0238">DNA-binding</keyword>
<accession>A0ABW4JDF0</accession>
<evidence type="ECO:0000256" key="1">
    <source>
        <dbReference type="ARBA" id="ARBA00023125"/>
    </source>
</evidence>
<protein>
    <submittedName>
        <fullName evidence="3">Helix-turn-helix domain-containing protein</fullName>
    </submittedName>
</protein>
<dbReference type="EMBL" id="JBHUCX010000019">
    <property type="protein sequence ID" value="MFD1674327.1"/>
    <property type="molecule type" value="Genomic_DNA"/>
</dbReference>
<dbReference type="InterPro" id="IPR010982">
    <property type="entry name" value="Lambda_DNA-bd_dom_sf"/>
</dbReference>
<dbReference type="PANTHER" id="PTHR46797">
    <property type="entry name" value="HTH-TYPE TRANSCRIPTIONAL REGULATOR"/>
    <property type="match status" value="1"/>
</dbReference>
<comment type="caution">
    <text evidence="3">The sequence shown here is derived from an EMBL/GenBank/DDBJ whole genome shotgun (WGS) entry which is preliminary data.</text>
</comment>
<organism evidence="3 4">
    <name type="scientific">Alicyclobacillus fodiniaquatilis</name>
    <dbReference type="NCBI Taxonomy" id="1661150"/>
    <lineage>
        <taxon>Bacteria</taxon>
        <taxon>Bacillati</taxon>
        <taxon>Bacillota</taxon>
        <taxon>Bacilli</taxon>
        <taxon>Bacillales</taxon>
        <taxon>Alicyclobacillaceae</taxon>
        <taxon>Alicyclobacillus</taxon>
    </lineage>
</organism>
<proteinExistence type="predicted"/>
<dbReference type="PANTHER" id="PTHR46797:SF13">
    <property type="entry name" value="HTH-TYPE TRANSCRIPTIONAL REGULATOR SINR"/>
    <property type="match status" value="1"/>
</dbReference>
<sequence>MMGKRIRQLRMERGLSLSSLARQANIAKSYLSAIERGIQANPSIHIMERISFALEVPIQTLIENGTNVQKSGD</sequence>
<feature type="domain" description="HTH cro/C1-type" evidence="2">
    <location>
        <begin position="6"/>
        <end position="61"/>
    </location>
</feature>
<evidence type="ECO:0000313" key="3">
    <source>
        <dbReference type="EMBL" id="MFD1674327.1"/>
    </source>
</evidence>